<feature type="region of interest" description="Disordered" evidence="1">
    <location>
        <begin position="78"/>
        <end position="100"/>
    </location>
</feature>
<dbReference type="PANTHER" id="PTHR38790">
    <property type="entry name" value="2EXR DOMAIN-CONTAINING PROTEIN-RELATED"/>
    <property type="match status" value="1"/>
</dbReference>
<gene>
    <name evidence="3" type="ORF">A9K55_002303</name>
</gene>
<evidence type="ECO:0000256" key="1">
    <source>
        <dbReference type="SAM" id="MobiDB-lite"/>
    </source>
</evidence>
<feature type="region of interest" description="Disordered" evidence="1">
    <location>
        <begin position="1"/>
        <end position="38"/>
    </location>
</feature>
<dbReference type="PANTHER" id="PTHR38790:SF4">
    <property type="entry name" value="2EXR DOMAIN-CONTAINING PROTEIN"/>
    <property type="match status" value="1"/>
</dbReference>
<dbReference type="AlphaFoldDB" id="A0A2H4S5V9"/>
<evidence type="ECO:0000259" key="2">
    <source>
        <dbReference type="Pfam" id="PF24864"/>
    </source>
</evidence>
<dbReference type="EMBL" id="CP023322">
    <property type="protein sequence ID" value="ATY58507.1"/>
    <property type="molecule type" value="Genomic_DNA"/>
</dbReference>
<proteinExistence type="predicted"/>
<name>A0A2H4S5V9_CORMI</name>
<accession>A0A2H4S5V9</accession>
<organism evidence="3 4">
    <name type="scientific">Cordyceps militaris</name>
    <name type="common">Caterpillar fungus</name>
    <name type="synonym">Clavaria militaris</name>
    <dbReference type="NCBI Taxonomy" id="73501"/>
    <lineage>
        <taxon>Eukaryota</taxon>
        <taxon>Fungi</taxon>
        <taxon>Dikarya</taxon>
        <taxon>Ascomycota</taxon>
        <taxon>Pezizomycotina</taxon>
        <taxon>Sordariomycetes</taxon>
        <taxon>Hypocreomycetidae</taxon>
        <taxon>Hypocreales</taxon>
        <taxon>Cordycipitaceae</taxon>
        <taxon>Cordyceps</taxon>
    </lineage>
</organism>
<evidence type="ECO:0000313" key="4">
    <source>
        <dbReference type="Proteomes" id="UP000323067"/>
    </source>
</evidence>
<protein>
    <submittedName>
        <fullName evidence="3">Repressible alkaline phosphatase</fullName>
    </submittedName>
</protein>
<dbReference type="Pfam" id="PF24864">
    <property type="entry name" value="DUF7730"/>
    <property type="match status" value="1"/>
</dbReference>
<dbReference type="OrthoDB" id="515692at2759"/>
<dbReference type="Proteomes" id="UP000323067">
    <property type="component" value="Chromosome iv"/>
</dbReference>
<dbReference type="InterPro" id="IPR056632">
    <property type="entry name" value="DUF7730"/>
</dbReference>
<dbReference type="VEuPathDB" id="FungiDB:A9K55_002303"/>
<feature type="domain" description="DUF7730" evidence="2">
    <location>
        <begin position="165"/>
        <end position="232"/>
    </location>
</feature>
<dbReference type="VEuPathDB" id="FungiDB:CCM_09481"/>
<sequence length="398" mass="43839">MNRDAEPPVFRSNLIHGPARRGSHYASPPPSPRPQHGQKPIVQTSALLQLPAEIRILILVAAFGDRTIHADLDLVSTPATSRARPQTPPHGPGSGLVPPPRPDLVDLASADLAWKPTGHLCHRRCFDARRAPAALPAPLFVVDRDRCFTGGAALCGLPAAGLASCRVGALGWLLACRQAHAEGVDVLYRRNTFRLNESFALENMARIAPAPSSRAAIARLSLSLTMGRPRVASDRVVYPRPRDAVEHLPHLLSLLPDAFPCLTRLHLVLAGEMWPATQLSAYCAPSVVLHARVAGMLAQLEGLMRRWHRTLQHCEVAFDSSIYFPWLQVERGLQIDFKDYADFEQCPYTVWRPLPPDTQEAKSSPTDHRPLAGYWVSLDAWDAIPWSVMTDLYGTGPW</sequence>
<reference evidence="3 4" key="1">
    <citation type="journal article" date="2017" name="BMC Genomics">
        <title>Chromosome level assembly and secondary metabolite potential of the parasitic fungus Cordyceps militaris.</title>
        <authorList>
            <person name="Kramer G.J."/>
            <person name="Nodwell J.R."/>
        </authorList>
    </citation>
    <scope>NUCLEOTIDE SEQUENCE [LARGE SCALE GENOMIC DNA]</scope>
    <source>
        <strain evidence="3 4">ATCC 34164</strain>
    </source>
</reference>
<feature type="compositionally biased region" description="Pro residues" evidence="1">
    <location>
        <begin position="86"/>
        <end position="100"/>
    </location>
</feature>
<evidence type="ECO:0000313" key="3">
    <source>
        <dbReference type="EMBL" id="ATY58507.1"/>
    </source>
</evidence>